<keyword evidence="3 5" id="KW-0732">Signal</keyword>
<evidence type="ECO:0000313" key="6">
    <source>
        <dbReference type="EMBL" id="CUN74875.1"/>
    </source>
</evidence>
<dbReference type="GO" id="GO:0055052">
    <property type="term" value="C:ATP-binding cassette (ABC) transporter complex, substrate-binding subunit-containing"/>
    <property type="evidence" value="ECO:0007669"/>
    <property type="project" value="TreeGrafter"/>
</dbReference>
<protein>
    <submittedName>
        <fullName evidence="6">Extracellular solute-binding protein</fullName>
    </submittedName>
    <submittedName>
        <fullName evidence="7">Sugar ABC transporter substrate-binding protein</fullName>
    </submittedName>
</protein>
<evidence type="ECO:0000256" key="5">
    <source>
        <dbReference type="SAM" id="SignalP"/>
    </source>
</evidence>
<dbReference type="CDD" id="cd13585">
    <property type="entry name" value="PBP2_TMBP_like"/>
    <property type="match status" value="1"/>
</dbReference>
<dbReference type="AlphaFoldDB" id="A0A173ZIA6"/>
<dbReference type="PANTHER" id="PTHR30061:SF50">
    <property type="entry name" value="MALTOSE_MALTODEXTRIN-BINDING PERIPLASMIC PROTEIN"/>
    <property type="match status" value="1"/>
</dbReference>
<dbReference type="Pfam" id="PF01547">
    <property type="entry name" value="SBP_bac_1"/>
    <property type="match status" value="1"/>
</dbReference>
<evidence type="ECO:0000313" key="7">
    <source>
        <dbReference type="EMBL" id="RGM07399.1"/>
    </source>
</evidence>
<evidence type="ECO:0000256" key="3">
    <source>
        <dbReference type="ARBA" id="ARBA00022729"/>
    </source>
</evidence>
<dbReference type="Gene3D" id="3.40.190.10">
    <property type="entry name" value="Periplasmic binding protein-like II"/>
    <property type="match status" value="1"/>
</dbReference>
<sequence>MKKTLAVVLSAVMVSGLALSGCGGNSTSATTAAPKETTTAAPAETKKEETKKEETKGEAASGEQVTITMSNWLEAEEATSDIFKELLNDFMAANPDIRVESQAIPFNQYKDQVLIAGTSGNAADVIMGNSQMMSAFNGAGILAELDDLASGDVLDDIYPGYLSGTTYGGKVKALSWAPHPIAMYYNKDLFTKAGLDPEKAPATWEEMTEAARAIAKLGKDEAGNTLYGLGIPTGKVAHTGTVYNGIFYAYGGHFVDDSGNVDLNNEGNVEALTWTKQLVDEKVIPAGLEIKDLRGLFASGQIGIIFDGDMGRSAFRSSSGLGEDFDKKMGIAVIPTGKTGRSETVYTEHQLGVFAKSEHKEAAVRLVEYLIGKDAMVKYHKSNAVLSARKSIATLPEMNEDYFMEVFNKQSETASPLPATNAMFDNAMNEVTKAIERIVVNNEDIKTVLEETNKTIKEMYGQ</sequence>
<dbReference type="GO" id="GO:0042956">
    <property type="term" value="P:maltodextrin transmembrane transport"/>
    <property type="evidence" value="ECO:0007669"/>
    <property type="project" value="TreeGrafter"/>
</dbReference>
<feature type="compositionally biased region" description="Basic and acidic residues" evidence="4">
    <location>
        <begin position="44"/>
        <end position="57"/>
    </location>
</feature>
<evidence type="ECO:0000256" key="2">
    <source>
        <dbReference type="ARBA" id="ARBA00022448"/>
    </source>
</evidence>
<comment type="similarity">
    <text evidence="1">Belongs to the bacterial solute-binding protein 1 family.</text>
</comment>
<feature type="signal peptide" evidence="5">
    <location>
        <begin position="1"/>
        <end position="20"/>
    </location>
</feature>
<reference evidence="6 8" key="1">
    <citation type="submission" date="2015-09" db="EMBL/GenBank/DDBJ databases">
        <authorList>
            <consortium name="Pathogen Informatics"/>
        </authorList>
    </citation>
    <scope>NUCLEOTIDE SEQUENCE [LARGE SCALE GENOMIC DNA]</scope>
    <source>
        <strain evidence="6 8">2789STDY5608850</strain>
    </source>
</reference>
<dbReference type="PANTHER" id="PTHR30061">
    <property type="entry name" value="MALTOSE-BINDING PERIPLASMIC PROTEIN"/>
    <property type="match status" value="1"/>
</dbReference>
<evidence type="ECO:0000313" key="9">
    <source>
        <dbReference type="Proteomes" id="UP000261257"/>
    </source>
</evidence>
<proteinExistence type="inferred from homology"/>
<dbReference type="InterPro" id="IPR006059">
    <property type="entry name" value="SBP"/>
</dbReference>
<reference evidence="7 9" key="2">
    <citation type="submission" date="2018-08" db="EMBL/GenBank/DDBJ databases">
        <title>A genome reference for cultivated species of the human gut microbiota.</title>
        <authorList>
            <person name="Zou Y."/>
            <person name="Xue W."/>
            <person name="Luo G."/>
        </authorList>
    </citation>
    <scope>NUCLEOTIDE SEQUENCE [LARGE SCALE GENOMIC DNA]</scope>
    <source>
        <strain evidence="7 9">TF05-11AC</strain>
    </source>
</reference>
<organism evidence="6 8">
    <name type="scientific">Hungatella hathewayi</name>
    <dbReference type="NCBI Taxonomy" id="154046"/>
    <lineage>
        <taxon>Bacteria</taxon>
        <taxon>Bacillati</taxon>
        <taxon>Bacillota</taxon>
        <taxon>Clostridia</taxon>
        <taxon>Lachnospirales</taxon>
        <taxon>Lachnospiraceae</taxon>
        <taxon>Hungatella</taxon>
    </lineage>
</organism>
<dbReference type="Proteomes" id="UP000261257">
    <property type="component" value="Unassembled WGS sequence"/>
</dbReference>
<dbReference type="PROSITE" id="PS51257">
    <property type="entry name" value="PROKAR_LIPOPROTEIN"/>
    <property type="match status" value="1"/>
</dbReference>
<dbReference type="Proteomes" id="UP000095651">
    <property type="component" value="Unassembled WGS sequence"/>
</dbReference>
<dbReference type="RefSeq" id="WP_055653256.1">
    <property type="nucleotide sequence ID" value="NZ_CABIXC010000002.1"/>
</dbReference>
<dbReference type="GO" id="GO:1901982">
    <property type="term" value="F:maltose binding"/>
    <property type="evidence" value="ECO:0007669"/>
    <property type="project" value="TreeGrafter"/>
</dbReference>
<evidence type="ECO:0000256" key="1">
    <source>
        <dbReference type="ARBA" id="ARBA00008520"/>
    </source>
</evidence>
<keyword evidence="2" id="KW-0813">Transport</keyword>
<evidence type="ECO:0000313" key="8">
    <source>
        <dbReference type="Proteomes" id="UP000095651"/>
    </source>
</evidence>
<dbReference type="EMBL" id="CYZE01000002">
    <property type="protein sequence ID" value="CUN74875.1"/>
    <property type="molecule type" value="Genomic_DNA"/>
</dbReference>
<feature type="region of interest" description="Disordered" evidence="4">
    <location>
        <begin position="25"/>
        <end position="63"/>
    </location>
</feature>
<accession>A0A173ZIA6</accession>
<name>A0A173ZIA6_9FIRM</name>
<gene>
    <name evidence="6" type="primary">malX_1</name>
    <name evidence="7" type="ORF">DXC39_06700</name>
    <name evidence="6" type="ORF">ERS852407_00988</name>
</gene>
<feature type="chain" id="PRO_5042332691" evidence="5">
    <location>
        <begin position="21"/>
        <end position="462"/>
    </location>
</feature>
<dbReference type="EMBL" id="QSSQ01000003">
    <property type="protein sequence ID" value="RGM07399.1"/>
    <property type="molecule type" value="Genomic_DNA"/>
</dbReference>
<feature type="compositionally biased region" description="Low complexity" evidence="4">
    <location>
        <begin position="27"/>
        <end position="43"/>
    </location>
</feature>
<evidence type="ECO:0000256" key="4">
    <source>
        <dbReference type="SAM" id="MobiDB-lite"/>
    </source>
</evidence>
<dbReference type="GO" id="GO:0015768">
    <property type="term" value="P:maltose transport"/>
    <property type="evidence" value="ECO:0007669"/>
    <property type="project" value="TreeGrafter"/>
</dbReference>
<dbReference type="SUPFAM" id="SSF53850">
    <property type="entry name" value="Periplasmic binding protein-like II"/>
    <property type="match status" value="1"/>
</dbReference>